<proteinExistence type="predicted"/>
<dbReference type="InterPro" id="IPR018652">
    <property type="entry name" value="DUF2082_NA-bd_Znr"/>
</dbReference>
<evidence type="ECO:0000313" key="1">
    <source>
        <dbReference type="EMBL" id="ELZ70576.1"/>
    </source>
</evidence>
<evidence type="ECO:0008006" key="3">
    <source>
        <dbReference type="Google" id="ProtNLM"/>
    </source>
</evidence>
<name>M0GE79_HALL2</name>
<dbReference type="EMBL" id="AOLH01000025">
    <property type="protein sequence ID" value="ELZ70576.1"/>
    <property type="molecule type" value="Genomic_DNA"/>
</dbReference>
<dbReference type="PATRIC" id="fig|1230452.3.peg.3014"/>
<comment type="caution">
    <text evidence="1">The sequence shown here is derived from an EMBL/GenBank/DDBJ whole genome shotgun (WGS) entry which is preliminary data.</text>
</comment>
<gene>
    <name evidence="1" type="ORF">C456_15437</name>
</gene>
<protein>
    <recommendedName>
        <fullName evidence="3">Nucleic acid-binding protein</fullName>
    </recommendedName>
</protein>
<dbReference type="Pfam" id="PF09855">
    <property type="entry name" value="Zn_ribbon_13"/>
    <property type="match status" value="1"/>
</dbReference>
<organism evidence="1 2">
    <name type="scientific">Haloferax lucentense (strain DSM 14919 / JCM 9276 / NCIMB 13854 / Aa 2.2)</name>
    <name type="common">Haloferax alicantei</name>
    <dbReference type="NCBI Taxonomy" id="1230452"/>
    <lineage>
        <taxon>Archaea</taxon>
        <taxon>Methanobacteriati</taxon>
        <taxon>Methanobacteriota</taxon>
        <taxon>Stenosarchaea group</taxon>
        <taxon>Halobacteria</taxon>
        <taxon>Halobacteriales</taxon>
        <taxon>Haloferacaceae</taxon>
        <taxon>Haloferax</taxon>
    </lineage>
</organism>
<reference evidence="1 2" key="1">
    <citation type="journal article" date="2014" name="PLoS Genet.">
        <title>Phylogenetically driven sequencing of extremely halophilic archaea reveals strategies for static and dynamic osmo-response.</title>
        <authorList>
            <person name="Becker E.A."/>
            <person name="Seitzer P.M."/>
            <person name="Tritt A."/>
            <person name="Larsen D."/>
            <person name="Krusor M."/>
            <person name="Yao A.I."/>
            <person name="Wu D."/>
            <person name="Madern D."/>
            <person name="Eisen J.A."/>
            <person name="Darling A.E."/>
            <person name="Facciotti M.T."/>
        </authorList>
    </citation>
    <scope>NUCLEOTIDE SEQUENCE [LARGE SCALE GENOMIC DNA]</scope>
    <source>
        <strain evidence="2">DSM 14919 / CCM 7023 / CIP 107410 / JCM 9276 / NCIMB 13854 / Aa 2.2</strain>
    </source>
</reference>
<dbReference type="AlphaFoldDB" id="M0GE79"/>
<accession>M0GE79</accession>
<dbReference type="Proteomes" id="UP000011535">
    <property type="component" value="Unassembled WGS sequence"/>
</dbReference>
<sequence length="37" mass="4168">MFDIQNRQFTVVSCANCGYSELYRGQSSGNFVDLFLG</sequence>
<evidence type="ECO:0000313" key="2">
    <source>
        <dbReference type="Proteomes" id="UP000011535"/>
    </source>
</evidence>